<dbReference type="EMBL" id="RCHT01000001">
    <property type="protein sequence ID" value="RLL14574.1"/>
    <property type="molecule type" value="Genomic_DNA"/>
</dbReference>
<evidence type="ECO:0000256" key="2">
    <source>
        <dbReference type="SAM" id="SignalP"/>
    </source>
</evidence>
<dbReference type="Proteomes" id="UP000276301">
    <property type="component" value="Unassembled WGS sequence"/>
</dbReference>
<keyword evidence="1" id="KW-1133">Transmembrane helix</keyword>
<organism evidence="3 4">
    <name type="scientific">Anaerotruncus massiliensis</name>
    <name type="common">ex Liu et al. 2021</name>
    <dbReference type="NCBI Taxonomy" id="2321404"/>
    <lineage>
        <taxon>Bacteria</taxon>
        <taxon>Bacillati</taxon>
        <taxon>Bacillota</taxon>
        <taxon>Clostridia</taxon>
        <taxon>Eubacteriales</taxon>
        <taxon>Oscillospiraceae</taxon>
        <taxon>Anaerotruncus</taxon>
    </lineage>
</organism>
<keyword evidence="1" id="KW-0812">Transmembrane</keyword>
<comment type="caution">
    <text evidence="3">The sequence shown here is derived from an EMBL/GenBank/DDBJ whole genome shotgun (WGS) entry which is preliminary data.</text>
</comment>
<feature type="transmembrane region" description="Helical" evidence="1">
    <location>
        <begin position="178"/>
        <end position="197"/>
    </location>
</feature>
<dbReference type="InterPro" id="IPR014194">
    <property type="entry name" value="Spore_III_AE"/>
</dbReference>
<evidence type="ECO:0000313" key="4">
    <source>
        <dbReference type="Proteomes" id="UP000276301"/>
    </source>
</evidence>
<accession>A0A498D201</accession>
<keyword evidence="4" id="KW-1185">Reference proteome</keyword>
<dbReference type="Pfam" id="PF09546">
    <property type="entry name" value="Spore_III_AE"/>
    <property type="match status" value="1"/>
</dbReference>
<evidence type="ECO:0000313" key="3">
    <source>
        <dbReference type="EMBL" id="RLL14574.1"/>
    </source>
</evidence>
<evidence type="ECO:0008006" key="5">
    <source>
        <dbReference type="Google" id="ProtNLM"/>
    </source>
</evidence>
<proteinExistence type="predicted"/>
<name>A0A498D201_9FIRM</name>
<feature type="transmembrane region" description="Helical" evidence="1">
    <location>
        <begin position="144"/>
        <end position="172"/>
    </location>
</feature>
<sequence length="400" mass="41817">MMRRLVGFFAALFLAGLCGTPAFAVELVTWDRPGDAAEVWGYAGAGEGDYDLSRELDAVGADELLGELPDDAQDLMERTGMHGIDYKELLALSPEAFFREIWGLVKERIRLPLTVFGAVLGTVLLCAMLDGLKTSLWEGTLSTVFAAVAVVCVAASIVSPIIDCITTTAAAIRDYSNFVLAFIPIFSSIVTVGGQAVTATTYTAFLFMACQVVSQVVAGIFVPLMGVYLAFCVVGNLAPGVDVSAVAGAIKSAVSWALGLLLTLFVGLLSLQTMVASGSDTVASKAAKFLIGSFVPVVGGALSDAFVATQGYLRLLKATVGVFGILIALMTFLPVFLQTVLWYFTVNLAGAVSEMLGVKPVASILKSSSATLGILIAVILCFALLIVISTSLVMMVSTGV</sequence>
<feature type="signal peptide" evidence="2">
    <location>
        <begin position="1"/>
        <end position="24"/>
    </location>
</feature>
<dbReference type="AlphaFoldDB" id="A0A498D201"/>
<feature type="transmembrane region" description="Helical" evidence="1">
    <location>
        <begin position="370"/>
        <end position="396"/>
    </location>
</feature>
<gene>
    <name evidence="3" type="ORF">D4A47_00910</name>
</gene>
<feature type="transmembrane region" description="Helical" evidence="1">
    <location>
        <begin position="289"/>
        <end position="308"/>
    </location>
</feature>
<evidence type="ECO:0000256" key="1">
    <source>
        <dbReference type="SAM" id="Phobius"/>
    </source>
</evidence>
<feature type="transmembrane region" description="Helical" evidence="1">
    <location>
        <begin position="315"/>
        <end position="334"/>
    </location>
</feature>
<protein>
    <recommendedName>
        <fullName evidence="5">Stage III sporulation protein AE</fullName>
    </recommendedName>
</protein>
<feature type="transmembrane region" description="Helical" evidence="1">
    <location>
        <begin position="257"/>
        <end position="277"/>
    </location>
</feature>
<reference evidence="3 4" key="1">
    <citation type="submission" date="2018-10" db="EMBL/GenBank/DDBJ databases">
        <title>Anaerotruncus faecis sp. nov., isolated from human feces.</title>
        <authorList>
            <person name="Wang Y.-J."/>
        </authorList>
    </citation>
    <scope>NUCLEOTIDE SEQUENCE [LARGE SCALE GENOMIC DNA]</scope>
    <source>
        <strain evidence="3 4">22A2-44</strain>
    </source>
</reference>
<keyword evidence="2" id="KW-0732">Signal</keyword>
<keyword evidence="1" id="KW-0472">Membrane</keyword>
<feature type="chain" id="PRO_5019775125" description="Stage III sporulation protein AE" evidence="2">
    <location>
        <begin position="25"/>
        <end position="400"/>
    </location>
</feature>